<dbReference type="AlphaFoldDB" id="A0A8S4G0Q7"/>
<dbReference type="Proteomes" id="UP000653454">
    <property type="component" value="Unassembled WGS sequence"/>
</dbReference>
<evidence type="ECO:0000313" key="2">
    <source>
        <dbReference type="Proteomes" id="UP000653454"/>
    </source>
</evidence>
<proteinExistence type="predicted"/>
<keyword evidence="2" id="KW-1185">Reference proteome</keyword>
<comment type="caution">
    <text evidence="1">The sequence shown here is derived from an EMBL/GenBank/DDBJ whole genome shotgun (WGS) entry which is preliminary data.</text>
</comment>
<name>A0A8S4G0Q7_PLUXY</name>
<sequence length="87" mass="9790">MKIYAKGSVVENFDSFEYLSIASKYSKFLVSKRLCAGKSPHYAVGPQCGGAVHDVIQAHTHRREHTRPSARDPRTPRVVHTVTFIYS</sequence>
<accession>A0A8S4G0Q7</accession>
<evidence type="ECO:0000313" key="1">
    <source>
        <dbReference type="EMBL" id="CAG9133401.1"/>
    </source>
</evidence>
<dbReference type="EMBL" id="CAJHNJ030000061">
    <property type="protein sequence ID" value="CAG9133401.1"/>
    <property type="molecule type" value="Genomic_DNA"/>
</dbReference>
<protein>
    <submittedName>
        <fullName evidence="1">(diamondback moth) hypothetical protein</fullName>
    </submittedName>
</protein>
<gene>
    <name evidence="1" type="ORF">PLXY2_LOCUS11669</name>
</gene>
<organism evidence="1 2">
    <name type="scientific">Plutella xylostella</name>
    <name type="common">Diamondback moth</name>
    <name type="synonym">Plutella maculipennis</name>
    <dbReference type="NCBI Taxonomy" id="51655"/>
    <lineage>
        <taxon>Eukaryota</taxon>
        <taxon>Metazoa</taxon>
        <taxon>Ecdysozoa</taxon>
        <taxon>Arthropoda</taxon>
        <taxon>Hexapoda</taxon>
        <taxon>Insecta</taxon>
        <taxon>Pterygota</taxon>
        <taxon>Neoptera</taxon>
        <taxon>Endopterygota</taxon>
        <taxon>Lepidoptera</taxon>
        <taxon>Glossata</taxon>
        <taxon>Ditrysia</taxon>
        <taxon>Yponomeutoidea</taxon>
        <taxon>Plutellidae</taxon>
        <taxon>Plutella</taxon>
    </lineage>
</organism>
<reference evidence="1" key="1">
    <citation type="submission" date="2020-11" db="EMBL/GenBank/DDBJ databases">
        <authorList>
            <person name="Whiteford S."/>
        </authorList>
    </citation>
    <scope>NUCLEOTIDE SEQUENCE</scope>
</reference>